<organism evidence="1 2">
    <name type="scientific">Aromia moschata</name>
    <dbReference type="NCBI Taxonomy" id="1265417"/>
    <lineage>
        <taxon>Eukaryota</taxon>
        <taxon>Metazoa</taxon>
        <taxon>Ecdysozoa</taxon>
        <taxon>Arthropoda</taxon>
        <taxon>Hexapoda</taxon>
        <taxon>Insecta</taxon>
        <taxon>Pterygota</taxon>
        <taxon>Neoptera</taxon>
        <taxon>Endopterygota</taxon>
        <taxon>Coleoptera</taxon>
        <taxon>Polyphaga</taxon>
        <taxon>Cucujiformia</taxon>
        <taxon>Chrysomeloidea</taxon>
        <taxon>Cerambycidae</taxon>
        <taxon>Cerambycinae</taxon>
        <taxon>Callichromatini</taxon>
        <taxon>Aromia</taxon>
    </lineage>
</organism>
<keyword evidence="2" id="KW-1185">Reference proteome</keyword>
<comment type="caution">
    <text evidence="1">The sequence shown here is derived from an EMBL/GenBank/DDBJ whole genome shotgun (WGS) entry which is preliminary data.</text>
</comment>
<evidence type="ECO:0000313" key="1">
    <source>
        <dbReference type="EMBL" id="KAJ8950912.1"/>
    </source>
</evidence>
<dbReference type="Gene3D" id="3.30.420.10">
    <property type="entry name" value="Ribonuclease H-like superfamily/Ribonuclease H"/>
    <property type="match status" value="1"/>
</dbReference>
<gene>
    <name evidence="1" type="ORF">NQ318_008350</name>
</gene>
<dbReference type="EMBL" id="JAPWTK010000092">
    <property type="protein sequence ID" value="KAJ8950912.1"/>
    <property type="molecule type" value="Genomic_DNA"/>
</dbReference>
<protein>
    <submittedName>
        <fullName evidence="1">Uncharacterized protein</fullName>
    </submittedName>
</protein>
<dbReference type="GO" id="GO:0003676">
    <property type="term" value="F:nucleic acid binding"/>
    <property type="evidence" value="ECO:0007669"/>
    <property type="project" value="InterPro"/>
</dbReference>
<dbReference type="AlphaFoldDB" id="A0AAV8YHF4"/>
<name>A0AAV8YHF4_9CUCU</name>
<accession>A0AAV8YHF4</accession>
<evidence type="ECO:0000313" key="2">
    <source>
        <dbReference type="Proteomes" id="UP001162162"/>
    </source>
</evidence>
<reference evidence="1" key="1">
    <citation type="journal article" date="2023" name="Insect Mol. Biol.">
        <title>Genome sequencing provides insights into the evolution of gene families encoding plant cell wall-degrading enzymes in longhorned beetles.</title>
        <authorList>
            <person name="Shin N.R."/>
            <person name="Okamura Y."/>
            <person name="Kirsch R."/>
            <person name="Pauchet Y."/>
        </authorList>
    </citation>
    <scope>NUCLEOTIDE SEQUENCE</scope>
    <source>
        <strain evidence="1">AMC_N1</strain>
    </source>
</reference>
<dbReference type="InterPro" id="IPR036397">
    <property type="entry name" value="RNaseH_sf"/>
</dbReference>
<dbReference type="Proteomes" id="UP001162162">
    <property type="component" value="Unassembled WGS sequence"/>
</dbReference>
<sequence length="92" mass="11005">MVHLHTMPDLRDWFNVTFLDRWIRRRGLIEWPARSPDLSPNDFSLGLRRKTNKKKVSIKKYGVKARRTDTEMEPLHLDDDEEDETLLNCIII</sequence>
<proteinExistence type="predicted"/>